<dbReference type="RefSeq" id="WP_271207571.1">
    <property type="nucleotide sequence ID" value="NZ_CP112887.1"/>
</dbReference>
<dbReference type="EMBL" id="CP112887">
    <property type="protein sequence ID" value="WBW63407.1"/>
    <property type="molecule type" value="Genomic_DNA"/>
</dbReference>
<evidence type="ECO:0000313" key="1">
    <source>
        <dbReference type="EMBL" id="WBW63407.1"/>
    </source>
</evidence>
<sequence length="83" mass="8987">MLFIFLLLKDNFAEPRNEETEAAVLQAAGFVKNGPADAQTVRTLYQTRIVTRRLNLDSGQLLPAGRAAAGETRQQLSGAARSA</sequence>
<proteinExistence type="predicted"/>
<organism evidence="1 2">
    <name type="scientific">Klebsiella electrica</name>
    <dbReference type="NCBI Taxonomy" id="1259973"/>
    <lineage>
        <taxon>Bacteria</taxon>
        <taxon>Pseudomonadati</taxon>
        <taxon>Pseudomonadota</taxon>
        <taxon>Gammaproteobacteria</taxon>
        <taxon>Enterobacterales</taxon>
        <taxon>Enterobacteriaceae</taxon>
        <taxon>Klebsiella/Raoultella group</taxon>
        <taxon>Klebsiella</taxon>
    </lineage>
</organism>
<keyword evidence="2" id="KW-1185">Reference proteome</keyword>
<dbReference type="Proteomes" id="UP001210130">
    <property type="component" value="Chromosome"/>
</dbReference>
<dbReference type="AlphaFoldDB" id="A0AAJ5QXZ4"/>
<reference evidence="1 2" key="1">
    <citation type="journal article" date="2023" name="Microbiol. Resour. Announc.">
        <title>Complete Genome Sequence of the First Colistin-Resistant Raoultella electrica Strain.</title>
        <authorList>
            <person name="Aldeia C."/>
            <person name="Campos-Madueno E.I."/>
            <person name="Sendi P."/>
            <person name="Endimiani A."/>
        </authorList>
    </citation>
    <scope>NUCLEOTIDE SEQUENCE [LARGE SCALE GENOMIC DNA]</scope>
    <source>
        <strain evidence="1 2">S2-IND-01-C</strain>
    </source>
</reference>
<name>A0AAJ5QXZ4_9ENTR</name>
<accession>A0AAJ5QXZ4</accession>
<evidence type="ECO:0000313" key="2">
    <source>
        <dbReference type="Proteomes" id="UP001210130"/>
    </source>
</evidence>
<gene>
    <name evidence="1" type="ORF">OR613_11165</name>
</gene>
<protein>
    <submittedName>
        <fullName evidence="1">Uncharacterized protein</fullName>
    </submittedName>
</protein>